<evidence type="ECO:0000259" key="10">
    <source>
        <dbReference type="PROSITE" id="PS50110"/>
    </source>
</evidence>
<comment type="catalytic activity">
    <reaction evidence="1">
        <text>ATP + protein L-histidine = ADP + protein N-phospho-L-histidine.</text>
        <dbReference type="EC" id="2.7.13.3"/>
    </reaction>
</comment>
<evidence type="ECO:0000313" key="11">
    <source>
        <dbReference type="EMBL" id="NIJ46474.1"/>
    </source>
</evidence>
<dbReference type="EMBL" id="JAASQL010000007">
    <property type="protein sequence ID" value="NIJ46474.1"/>
    <property type="molecule type" value="Genomic_DNA"/>
</dbReference>
<dbReference type="InterPro" id="IPR011047">
    <property type="entry name" value="Quinoprotein_ADH-like_sf"/>
</dbReference>
<dbReference type="GO" id="GO:0016301">
    <property type="term" value="F:kinase activity"/>
    <property type="evidence" value="ECO:0007669"/>
    <property type="project" value="UniProtKB-KW"/>
</dbReference>
<reference evidence="11 12" key="1">
    <citation type="submission" date="2020-03" db="EMBL/GenBank/DDBJ databases">
        <title>Genomic Encyclopedia of Type Strains, Phase IV (KMG-IV): sequencing the most valuable type-strain genomes for metagenomic binning, comparative biology and taxonomic classification.</title>
        <authorList>
            <person name="Goeker M."/>
        </authorList>
    </citation>
    <scope>NUCLEOTIDE SEQUENCE [LARGE SCALE GENOMIC DNA]</scope>
    <source>
        <strain evidence="11 12">DSM 101599</strain>
    </source>
</reference>
<dbReference type="PANTHER" id="PTHR43547:SF2">
    <property type="entry name" value="HYBRID SIGNAL TRANSDUCTION HISTIDINE KINASE C"/>
    <property type="match status" value="1"/>
</dbReference>
<dbReference type="RefSeq" id="WP_167190679.1">
    <property type="nucleotide sequence ID" value="NZ_JAASQL010000007.1"/>
</dbReference>
<feature type="domain" description="HTH araC/xylS-type" evidence="8">
    <location>
        <begin position="1256"/>
        <end position="1355"/>
    </location>
</feature>
<accession>A0ABX0UCB7</accession>
<evidence type="ECO:0000256" key="6">
    <source>
        <dbReference type="PROSITE-ProRule" id="PRU00169"/>
    </source>
</evidence>
<evidence type="ECO:0000256" key="2">
    <source>
        <dbReference type="ARBA" id="ARBA00012438"/>
    </source>
</evidence>
<feature type="domain" description="Response regulatory" evidence="10">
    <location>
        <begin position="1109"/>
        <end position="1224"/>
    </location>
</feature>
<dbReference type="SUPFAM" id="SSF46689">
    <property type="entry name" value="Homeodomain-like"/>
    <property type="match status" value="1"/>
</dbReference>
<dbReference type="SUPFAM" id="SSF52172">
    <property type="entry name" value="CheY-like"/>
    <property type="match status" value="1"/>
</dbReference>
<dbReference type="SMART" id="SM00448">
    <property type="entry name" value="REC"/>
    <property type="match status" value="1"/>
</dbReference>
<keyword evidence="5" id="KW-0804">Transcription</keyword>
<organism evidence="11 12">
    <name type="scientific">Wenyingzhuangia heitensis</name>
    <dbReference type="NCBI Taxonomy" id="1487859"/>
    <lineage>
        <taxon>Bacteria</taxon>
        <taxon>Pseudomonadati</taxon>
        <taxon>Bacteroidota</taxon>
        <taxon>Flavobacteriia</taxon>
        <taxon>Flavobacteriales</taxon>
        <taxon>Flavobacteriaceae</taxon>
        <taxon>Wenyingzhuangia</taxon>
    </lineage>
</organism>
<dbReference type="InterPro" id="IPR004358">
    <property type="entry name" value="Sig_transdc_His_kin-like_C"/>
</dbReference>
<dbReference type="SUPFAM" id="SSF47384">
    <property type="entry name" value="Homodimeric domain of signal transducing histidine kinase"/>
    <property type="match status" value="1"/>
</dbReference>
<keyword evidence="11" id="KW-0808">Transferase</keyword>
<dbReference type="SUPFAM" id="SSF50998">
    <property type="entry name" value="Quinoprotein alcohol dehydrogenase-like"/>
    <property type="match status" value="1"/>
</dbReference>
<dbReference type="InterPro" id="IPR003594">
    <property type="entry name" value="HATPase_dom"/>
</dbReference>
<dbReference type="PANTHER" id="PTHR43547">
    <property type="entry name" value="TWO-COMPONENT HISTIDINE KINASE"/>
    <property type="match status" value="1"/>
</dbReference>
<dbReference type="InterPro" id="IPR005467">
    <property type="entry name" value="His_kinase_dom"/>
</dbReference>
<dbReference type="InterPro" id="IPR015943">
    <property type="entry name" value="WD40/YVTN_repeat-like_dom_sf"/>
</dbReference>
<dbReference type="Pfam" id="PF02518">
    <property type="entry name" value="HATPase_c"/>
    <property type="match status" value="1"/>
</dbReference>
<dbReference type="Proteomes" id="UP000745859">
    <property type="component" value="Unassembled WGS sequence"/>
</dbReference>
<dbReference type="Gene3D" id="3.40.50.2300">
    <property type="match status" value="1"/>
</dbReference>
<dbReference type="SUPFAM" id="SSF63829">
    <property type="entry name" value="Calcium-dependent phosphotriesterase"/>
    <property type="match status" value="2"/>
</dbReference>
<dbReference type="InterPro" id="IPR013783">
    <property type="entry name" value="Ig-like_fold"/>
</dbReference>
<keyword evidence="3 6" id="KW-0597">Phosphoprotein</keyword>
<feature type="modified residue" description="4-aspartylphosphate" evidence="6">
    <location>
        <position position="1157"/>
    </location>
</feature>
<keyword evidence="7" id="KW-0472">Membrane</keyword>
<dbReference type="InterPro" id="IPR011006">
    <property type="entry name" value="CheY-like_superfamily"/>
</dbReference>
<keyword evidence="12" id="KW-1185">Reference proteome</keyword>
<gene>
    <name evidence="11" type="ORF">FHR24_002962</name>
</gene>
<dbReference type="InterPro" id="IPR036890">
    <property type="entry name" value="HATPase_C_sf"/>
</dbReference>
<evidence type="ECO:0000313" key="12">
    <source>
        <dbReference type="Proteomes" id="UP000745859"/>
    </source>
</evidence>
<evidence type="ECO:0000256" key="5">
    <source>
        <dbReference type="ARBA" id="ARBA00023163"/>
    </source>
</evidence>
<dbReference type="Pfam" id="PF00512">
    <property type="entry name" value="HisKA"/>
    <property type="match status" value="1"/>
</dbReference>
<protein>
    <recommendedName>
        <fullName evidence="2">histidine kinase</fullName>
        <ecNumber evidence="2">2.7.13.3</ecNumber>
    </recommendedName>
</protein>
<evidence type="ECO:0000256" key="7">
    <source>
        <dbReference type="SAM" id="Phobius"/>
    </source>
</evidence>
<dbReference type="PROSITE" id="PS50110">
    <property type="entry name" value="RESPONSE_REGULATORY"/>
    <property type="match status" value="1"/>
</dbReference>
<dbReference type="CDD" id="cd00146">
    <property type="entry name" value="PKD"/>
    <property type="match status" value="1"/>
</dbReference>
<dbReference type="PROSITE" id="PS01124">
    <property type="entry name" value="HTH_ARAC_FAMILY_2"/>
    <property type="match status" value="1"/>
</dbReference>
<keyword evidence="7" id="KW-1133">Transmembrane helix</keyword>
<dbReference type="Gene3D" id="1.10.287.130">
    <property type="match status" value="1"/>
</dbReference>
<dbReference type="Gene3D" id="2.130.10.10">
    <property type="entry name" value="YVTN repeat-like/Quinoprotein amine dehydrogenase"/>
    <property type="match status" value="2"/>
</dbReference>
<sequence length="1362" mass="156851">MTLNTSFLSRIILLIFGILFFQNHTFAQTAFDKLEDLRFKHLSIKEGLSQRSVTSIIQDSKGYLWFGTRDGLNMFDGTDVIVFRHNSEDTTSLSHSWVTSVFEDSNRNIWVGTTDGLNLYNPKERNFIRYQKNHPNNFLTDNNVWNIAQVDDKTLWITTNKNITLVDVENKKSKALPKDIGNKIKFNQIRAAYKTKDGFIWLCTPKKIIKYNLDLHKVELYQYPNDSNSEPHHNNAPKIYQDTRNKIWLGYENGLATWDAKQHKFVDAPYNITSPVRTFNEDVDGNLWIGSYTGLYILNSQRTKVKQFVNDPNRLGSLSQNSIYNITRDNRGDMWIGTWAGGVNHFDYNFQTFKQIAYGTSHKMLNYSVVSSIIELDNGNLFVGTEGGGLNYYNKSKDAFTYYKYNSKNPNSLGSNNIKALLLDKHHQLWIGTHDKGLFYTNIQKKPFLFNKVNPILSDGTYLEECRILSLYQDEQQNIWIGTLAKGLFVYNTTNKTIKKISNYLNSIKCISKSDKANEILIGGLGGVEKINTLTHKVTFLNNENSKTFIPKSVNCILVHQKKIWIGTEGKGLYKVDVTKNITTKFSIAEGLLSEVIYGIISGNDGKIWMSTNSGISSLTIEGNEIENYLEPDGLQGREFNYGAYSKGKNGVLMFGGTNGLNIFNPKEIIKNNFVPPVDIYGININNKNYINITNPNFKIDLKHNQNDIQVDYTALSFSQAEKNQFAYKLEGFDTEWKYVGQNKRATYTNLDSGTYTFKVKAANSNNLWNVTGKNIQLTILPAPWKTWWAYTIYTLLLFTLLLFIQRIIIIRIKERNELKQEKLDKERLEEINQLKLTMFTNISHDFRTPLTLIIGPLQRMIKNNLGNIEIQKQHKIMHTNANMLLELINQLLDFRKSESGKLQLYASESNIVDFVKTIKKAFDELASFKQYSFDFYSEQENISLWFDQIKMKKILYNLLSNAFKYNEEHGKIAIKIGFEDEKFKKYVTIKIINYGEVIPSQNLDSIFDRFYRFDKEGKQKGTGIGLALTKNLVELHYGKITATSSKQDGTCFKVMVPLGKKHLREEERIAHKVANIDIEKSFLLEKNLKTQEQESLQQEEHINPNKQTILVVEDNIEVRNFVKEIFEHNYNIVEAENGKIGLEILKKTNPELVISDVMMPEMDGFELCENIKKNILTSHIPVILLTAKTAIEHQKTGFTTGADAYISKPFDAAILEIRVQNILNTRKNLISKFKKEIILEPKEMVSTSADEEFLKKAIDIIEENLHDNNFNVNQFTQKMNMSRSVVYRKTKALTDQSITEFIRTIKLKKAAQMLVKTPMSISEIAYEIGFSDLKYFRSCFKKQFNDVPSAYRSKNAENKTN</sequence>
<evidence type="ECO:0000256" key="1">
    <source>
        <dbReference type="ARBA" id="ARBA00000085"/>
    </source>
</evidence>
<proteinExistence type="predicted"/>
<feature type="domain" description="Histidine kinase" evidence="9">
    <location>
        <begin position="842"/>
        <end position="1061"/>
    </location>
</feature>
<keyword evidence="7" id="KW-0812">Transmembrane</keyword>
<feature type="transmembrane region" description="Helical" evidence="7">
    <location>
        <begin position="788"/>
        <end position="810"/>
    </location>
</feature>
<name>A0ABX0UCB7_9FLAO</name>
<dbReference type="PROSITE" id="PS50109">
    <property type="entry name" value="HIS_KIN"/>
    <property type="match status" value="1"/>
</dbReference>
<dbReference type="InterPro" id="IPR009057">
    <property type="entry name" value="Homeodomain-like_sf"/>
</dbReference>
<dbReference type="InterPro" id="IPR001789">
    <property type="entry name" value="Sig_transdc_resp-reg_receiver"/>
</dbReference>
<dbReference type="SUPFAM" id="SSF55874">
    <property type="entry name" value="ATPase domain of HSP90 chaperone/DNA topoisomerase II/histidine kinase"/>
    <property type="match status" value="1"/>
</dbReference>
<dbReference type="SMART" id="SM00388">
    <property type="entry name" value="HisKA"/>
    <property type="match status" value="1"/>
</dbReference>
<dbReference type="InterPro" id="IPR003661">
    <property type="entry name" value="HisK_dim/P_dom"/>
</dbReference>
<dbReference type="InterPro" id="IPR011110">
    <property type="entry name" value="Reg_prop"/>
</dbReference>
<comment type="caution">
    <text evidence="11">The sequence shown here is derived from an EMBL/GenBank/DDBJ whole genome shotgun (WGS) entry which is preliminary data.</text>
</comment>
<dbReference type="EC" id="2.7.13.3" evidence="2"/>
<dbReference type="Gene3D" id="1.10.10.60">
    <property type="entry name" value="Homeodomain-like"/>
    <property type="match status" value="1"/>
</dbReference>
<dbReference type="InterPro" id="IPR011123">
    <property type="entry name" value="Y_Y_Y"/>
</dbReference>
<keyword evidence="4" id="KW-0805">Transcription regulation</keyword>
<evidence type="ECO:0000259" key="8">
    <source>
        <dbReference type="PROSITE" id="PS01124"/>
    </source>
</evidence>
<dbReference type="SMART" id="SM00387">
    <property type="entry name" value="HATPase_c"/>
    <property type="match status" value="1"/>
</dbReference>
<keyword evidence="11" id="KW-0418">Kinase</keyword>
<dbReference type="Pfam" id="PF07494">
    <property type="entry name" value="Reg_prop"/>
    <property type="match status" value="5"/>
</dbReference>
<dbReference type="SMART" id="SM00342">
    <property type="entry name" value="HTH_ARAC"/>
    <property type="match status" value="1"/>
</dbReference>
<dbReference type="Gene3D" id="3.30.565.10">
    <property type="entry name" value="Histidine kinase-like ATPase, C-terminal domain"/>
    <property type="match status" value="1"/>
</dbReference>
<dbReference type="PRINTS" id="PR00344">
    <property type="entry name" value="BCTRLSENSOR"/>
</dbReference>
<evidence type="ECO:0000256" key="4">
    <source>
        <dbReference type="ARBA" id="ARBA00023015"/>
    </source>
</evidence>
<dbReference type="Pfam" id="PF07495">
    <property type="entry name" value="Y_Y_Y"/>
    <property type="match status" value="1"/>
</dbReference>
<dbReference type="InterPro" id="IPR018060">
    <property type="entry name" value="HTH_AraC"/>
</dbReference>
<dbReference type="Gene3D" id="2.60.40.10">
    <property type="entry name" value="Immunoglobulins"/>
    <property type="match status" value="1"/>
</dbReference>
<dbReference type="InterPro" id="IPR036097">
    <property type="entry name" value="HisK_dim/P_sf"/>
</dbReference>
<dbReference type="Pfam" id="PF00072">
    <property type="entry name" value="Response_reg"/>
    <property type="match status" value="1"/>
</dbReference>
<dbReference type="Pfam" id="PF12833">
    <property type="entry name" value="HTH_18"/>
    <property type="match status" value="1"/>
</dbReference>
<dbReference type="CDD" id="cd17574">
    <property type="entry name" value="REC_OmpR"/>
    <property type="match status" value="1"/>
</dbReference>
<dbReference type="CDD" id="cd00082">
    <property type="entry name" value="HisKA"/>
    <property type="match status" value="1"/>
</dbReference>
<evidence type="ECO:0000259" key="9">
    <source>
        <dbReference type="PROSITE" id="PS50109"/>
    </source>
</evidence>
<evidence type="ECO:0000256" key="3">
    <source>
        <dbReference type="ARBA" id="ARBA00022553"/>
    </source>
</evidence>